<proteinExistence type="predicted"/>
<accession>A0ABR0EZA0</accession>
<dbReference type="InterPro" id="IPR050587">
    <property type="entry name" value="GNT1/Glycosyltrans_8"/>
</dbReference>
<sequence length="296" mass="34520">MIFEALQRVGAKASKVMMYPEDWALNGDNNTAELLRLAQEDYGVQLSPIKVQHLVGDATWAESFTKLLAFNQTQFRRVLSLDSDATVLGNMDELFLTPSSPVAMPRAYWLENTTFSSQLMLVEPSQFEFDRILDAFNTRTAKDFDMEIMNDLYGRDCMVFPHRKYDLITGEFREKEHHKYLGSKEAIWDPQKVLDEAKFVHFSDWPLPKPWLPHSESLERTWRPECHETEDGEDCRDRDVWKGLYVDFAQRRKIRKDDERSAVLVMLREVRKMSGHSDLAELNSDFEDGVDHDESL</sequence>
<name>A0ABR0EZA0_ZASCE</name>
<dbReference type="Gene3D" id="3.90.550.10">
    <property type="entry name" value="Spore Coat Polysaccharide Biosynthesis Protein SpsA, Chain A"/>
    <property type="match status" value="1"/>
</dbReference>
<reference evidence="1 2" key="1">
    <citation type="journal article" date="2023" name="G3 (Bethesda)">
        <title>A chromosome-level genome assembly of Zasmidium syzygii isolated from banana leaves.</title>
        <authorList>
            <person name="van Westerhoven A.C."/>
            <person name="Mehrabi R."/>
            <person name="Talebi R."/>
            <person name="Steentjes M.B.F."/>
            <person name="Corcolon B."/>
            <person name="Chong P.A."/>
            <person name="Kema G.H.J."/>
            <person name="Seidl M.F."/>
        </authorList>
    </citation>
    <scope>NUCLEOTIDE SEQUENCE [LARGE SCALE GENOMIC DNA]</scope>
    <source>
        <strain evidence="1 2">P124</strain>
    </source>
</reference>
<evidence type="ECO:0000313" key="2">
    <source>
        <dbReference type="Proteomes" id="UP001305779"/>
    </source>
</evidence>
<gene>
    <name evidence="1" type="ORF">PRZ48_000270</name>
</gene>
<dbReference type="PANTHER" id="PTHR11183">
    <property type="entry name" value="GLYCOGENIN SUBFAMILY MEMBER"/>
    <property type="match status" value="1"/>
</dbReference>
<evidence type="ECO:0000313" key="1">
    <source>
        <dbReference type="EMBL" id="KAK4506538.1"/>
    </source>
</evidence>
<dbReference type="SUPFAM" id="SSF53448">
    <property type="entry name" value="Nucleotide-diphospho-sugar transferases"/>
    <property type="match status" value="1"/>
</dbReference>
<dbReference type="EMBL" id="JAXOVC010000001">
    <property type="protein sequence ID" value="KAK4506538.1"/>
    <property type="molecule type" value="Genomic_DNA"/>
</dbReference>
<evidence type="ECO:0008006" key="3">
    <source>
        <dbReference type="Google" id="ProtNLM"/>
    </source>
</evidence>
<organism evidence="1 2">
    <name type="scientific">Zasmidium cellare</name>
    <name type="common">Wine cellar mold</name>
    <name type="synonym">Racodium cellare</name>
    <dbReference type="NCBI Taxonomy" id="395010"/>
    <lineage>
        <taxon>Eukaryota</taxon>
        <taxon>Fungi</taxon>
        <taxon>Dikarya</taxon>
        <taxon>Ascomycota</taxon>
        <taxon>Pezizomycotina</taxon>
        <taxon>Dothideomycetes</taxon>
        <taxon>Dothideomycetidae</taxon>
        <taxon>Mycosphaerellales</taxon>
        <taxon>Mycosphaerellaceae</taxon>
        <taxon>Zasmidium</taxon>
    </lineage>
</organism>
<protein>
    <recommendedName>
        <fullName evidence="3">Nucleotide-diphospho-sugar transferase</fullName>
    </recommendedName>
</protein>
<dbReference type="InterPro" id="IPR029044">
    <property type="entry name" value="Nucleotide-diphossugar_trans"/>
</dbReference>
<dbReference type="Proteomes" id="UP001305779">
    <property type="component" value="Unassembled WGS sequence"/>
</dbReference>
<keyword evidence="2" id="KW-1185">Reference proteome</keyword>
<comment type="caution">
    <text evidence="1">The sequence shown here is derived from an EMBL/GenBank/DDBJ whole genome shotgun (WGS) entry which is preliminary data.</text>
</comment>